<dbReference type="KEGG" id="mfk:E2N92_11665"/>
<dbReference type="InterPro" id="IPR050625">
    <property type="entry name" value="ParA/MinD_ATPase"/>
</dbReference>
<dbReference type="EMBL" id="CP037968">
    <property type="protein sequence ID" value="QYZ80035.1"/>
    <property type="molecule type" value="Genomic_DNA"/>
</dbReference>
<dbReference type="Pfam" id="PF01656">
    <property type="entry name" value="CbiA"/>
    <property type="match status" value="1"/>
</dbReference>
<proteinExistence type="predicted"/>
<dbReference type="Gene3D" id="3.40.50.300">
    <property type="entry name" value="P-loop containing nucleotide triphosphate hydrolases"/>
    <property type="match status" value="1"/>
</dbReference>
<dbReference type="PANTHER" id="PTHR43384:SF7">
    <property type="entry name" value="CARBON-MONOXIDE DEHYDROGENASE ACCESSORY PROTEIN"/>
    <property type="match status" value="1"/>
</dbReference>
<protein>
    <submittedName>
        <fullName evidence="2">Carbon monoxide dehydrogenase maturation protein</fullName>
    </submittedName>
</protein>
<accession>A0A8G1A3R4</accession>
<dbReference type="PANTHER" id="PTHR43384">
    <property type="entry name" value="SEPTUM SITE-DETERMINING PROTEIN MIND HOMOLOG, CHLOROPLASTIC-RELATED"/>
    <property type="match status" value="1"/>
</dbReference>
<dbReference type="GO" id="GO:0005524">
    <property type="term" value="F:ATP binding"/>
    <property type="evidence" value="ECO:0007669"/>
    <property type="project" value="TreeGrafter"/>
</dbReference>
<dbReference type="InterPro" id="IPR014433">
    <property type="entry name" value="CooC"/>
</dbReference>
<organism evidence="2 3">
    <name type="scientific">Methanofollis formosanus</name>
    <dbReference type="NCBI Taxonomy" id="299308"/>
    <lineage>
        <taxon>Archaea</taxon>
        <taxon>Methanobacteriati</taxon>
        <taxon>Methanobacteriota</taxon>
        <taxon>Stenosarchaea group</taxon>
        <taxon>Methanomicrobia</taxon>
        <taxon>Methanomicrobiales</taxon>
        <taxon>Methanomicrobiaceae</taxon>
        <taxon>Methanofollis</taxon>
    </lineage>
</organism>
<dbReference type="Proteomes" id="UP000826709">
    <property type="component" value="Chromosome"/>
</dbReference>
<dbReference type="GO" id="GO:0051782">
    <property type="term" value="P:negative regulation of cell division"/>
    <property type="evidence" value="ECO:0007669"/>
    <property type="project" value="TreeGrafter"/>
</dbReference>
<dbReference type="GO" id="GO:0005829">
    <property type="term" value="C:cytosol"/>
    <property type="evidence" value="ECO:0007669"/>
    <property type="project" value="TreeGrafter"/>
</dbReference>
<evidence type="ECO:0000313" key="2">
    <source>
        <dbReference type="EMBL" id="QYZ80035.1"/>
    </source>
</evidence>
<dbReference type="InterPro" id="IPR002586">
    <property type="entry name" value="CobQ/CobB/MinD/ParA_Nub-bd_dom"/>
</dbReference>
<reference evidence="2" key="2">
    <citation type="submission" date="2019-03" db="EMBL/GenBank/DDBJ databases">
        <authorList>
            <person name="Chen S.-C."/>
            <person name="Wu S.-Y."/>
            <person name="Lai M.-C."/>
        </authorList>
    </citation>
    <scope>NUCLEOTIDE SEQUENCE</scope>
    <source>
        <strain evidence="2">ML15</strain>
    </source>
</reference>
<evidence type="ECO:0000313" key="3">
    <source>
        <dbReference type="Proteomes" id="UP000826709"/>
    </source>
</evidence>
<dbReference type="SUPFAM" id="SSF52540">
    <property type="entry name" value="P-loop containing nucleoside triphosphate hydrolases"/>
    <property type="match status" value="1"/>
</dbReference>
<evidence type="ECO:0000259" key="1">
    <source>
        <dbReference type="Pfam" id="PF01656"/>
    </source>
</evidence>
<name>A0A8G1A3R4_9EURY</name>
<dbReference type="GO" id="GO:0009898">
    <property type="term" value="C:cytoplasmic side of plasma membrane"/>
    <property type="evidence" value="ECO:0007669"/>
    <property type="project" value="TreeGrafter"/>
</dbReference>
<dbReference type="OrthoDB" id="31168at2157"/>
<keyword evidence="3" id="KW-1185">Reference proteome</keyword>
<dbReference type="InterPro" id="IPR027417">
    <property type="entry name" value="P-loop_NTPase"/>
</dbReference>
<dbReference type="RefSeq" id="WP_220681343.1">
    <property type="nucleotide sequence ID" value="NZ_CP037968.1"/>
</dbReference>
<dbReference type="PIRSF" id="PIRSF005647">
    <property type="entry name" value="CooC"/>
    <property type="match status" value="1"/>
</dbReference>
<feature type="domain" description="CobQ/CobB/MinD/ParA nucleotide binding" evidence="1">
    <location>
        <begin position="7"/>
        <end position="221"/>
    </location>
</feature>
<sequence>MNPCTVAIAGKGGTGKTTLAALLVDALVVAGVRPVLVVDADPNANLHEAMGVAVEETLGTMREEAFTRNIPPGMDRRAYIGYRFRRVLVEAGGFDLLAMGRPEGTGCYCFANDLLRECVDSLVQDYRCVVIDAEAGMEHISRGTVGAPDLLLIVSDPSARGLRTALRIRDLAVALGLDEERIFLVVNRSKGEAVAAGPLPLAAVVPYDPAVEEADVAGRPVISVPPKSPARAAVEGLGRWVMERCG</sequence>
<dbReference type="AlphaFoldDB" id="A0A8G1A3R4"/>
<gene>
    <name evidence="2" type="ORF">E2N92_11665</name>
</gene>
<dbReference type="GO" id="GO:0016887">
    <property type="term" value="F:ATP hydrolysis activity"/>
    <property type="evidence" value="ECO:0007669"/>
    <property type="project" value="TreeGrafter"/>
</dbReference>
<reference evidence="2" key="1">
    <citation type="journal article" date="2005" name="Int. J. Syst. Evol. Microbiol.">
        <title>Methanofollis formosanus sp. nov., isolated from a fish pond.</title>
        <authorList>
            <person name="Wu S.Y."/>
            <person name="Chen S.C."/>
            <person name="Lai M.C."/>
        </authorList>
    </citation>
    <scope>NUCLEOTIDE SEQUENCE</scope>
    <source>
        <strain evidence="2">ML15</strain>
    </source>
</reference>